<evidence type="ECO:0000313" key="3">
    <source>
        <dbReference type="EMBL" id="TVT18754.1"/>
    </source>
</evidence>
<accession>A0A558A3C0</accession>
<proteinExistence type="predicted"/>
<dbReference type="InterPro" id="IPR036513">
    <property type="entry name" value="STAS_dom_sf"/>
</dbReference>
<dbReference type="PROSITE" id="PS50801">
    <property type="entry name" value="STAS"/>
    <property type="match status" value="1"/>
</dbReference>
<organism evidence="3 4">
    <name type="scientific">Amycolatopsis acidiphila</name>
    <dbReference type="NCBI Taxonomy" id="715473"/>
    <lineage>
        <taxon>Bacteria</taxon>
        <taxon>Bacillati</taxon>
        <taxon>Actinomycetota</taxon>
        <taxon>Actinomycetes</taxon>
        <taxon>Pseudonocardiales</taxon>
        <taxon>Pseudonocardiaceae</taxon>
        <taxon>Amycolatopsis</taxon>
    </lineage>
</organism>
<dbReference type="InterPro" id="IPR002645">
    <property type="entry name" value="STAS_dom"/>
</dbReference>
<evidence type="ECO:0000313" key="4">
    <source>
        <dbReference type="Proteomes" id="UP000318578"/>
    </source>
</evidence>
<feature type="compositionally biased region" description="Low complexity" evidence="1">
    <location>
        <begin position="24"/>
        <end position="34"/>
    </location>
</feature>
<name>A0A558A3C0_9PSEU</name>
<dbReference type="Proteomes" id="UP000318578">
    <property type="component" value="Unassembled WGS sequence"/>
</dbReference>
<dbReference type="Gene3D" id="3.30.750.24">
    <property type="entry name" value="STAS domain"/>
    <property type="match status" value="1"/>
</dbReference>
<dbReference type="OrthoDB" id="3633119at2"/>
<reference evidence="3 4" key="1">
    <citation type="submission" date="2019-07" db="EMBL/GenBank/DDBJ databases">
        <title>New species of Amycolatopsis and Streptomyces.</title>
        <authorList>
            <person name="Duangmal K."/>
            <person name="Teo W.F.A."/>
            <person name="Lipun K."/>
        </authorList>
    </citation>
    <scope>NUCLEOTIDE SEQUENCE [LARGE SCALE GENOMIC DNA]</scope>
    <source>
        <strain evidence="3 4">JCM 30562</strain>
    </source>
</reference>
<keyword evidence="4" id="KW-1185">Reference proteome</keyword>
<dbReference type="CDD" id="cd07043">
    <property type="entry name" value="STAS_anti-anti-sigma_factors"/>
    <property type="match status" value="1"/>
</dbReference>
<evidence type="ECO:0000259" key="2">
    <source>
        <dbReference type="PROSITE" id="PS50801"/>
    </source>
</evidence>
<gene>
    <name evidence="3" type="ORF">FNH06_26565</name>
</gene>
<comment type="caution">
    <text evidence="3">The sequence shown here is derived from an EMBL/GenBank/DDBJ whole genome shotgun (WGS) entry which is preliminary data.</text>
</comment>
<feature type="domain" description="STAS" evidence="2">
    <location>
        <begin position="126"/>
        <end position="221"/>
    </location>
</feature>
<protein>
    <submittedName>
        <fullName evidence="3">STAS domain-containing protein</fullName>
    </submittedName>
</protein>
<dbReference type="SUPFAM" id="SSF52091">
    <property type="entry name" value="SpoIIaa-like"/>
    <property type="match status" value="1"/>
</dbReference>
<evidence type="ECO:0000256" key="1">
    <source>
        <dbReference type="SAM" id="MobiDB-lite"/>
    </source>
</evidence>
<dbReference type="AlphaFoldDB" id="A0A558A3C0"/>
<feature type="region of interest" description="Disordered" evidence="1">
    <location>
        <begin position="1"/>
        <end position="34"/>
    </location>
</feature>
<feature type="region of interest" description="Disordered" evidence="1">
    <location>
        <begin position="64"/>
        <end position="88"/>
    </location>
</feature>
<sequence length="224" mass="23453">MGLAYGGHQRGRSDHRVRSGQSGPSPAATVAPAPAAAVKRQAVLPRRGFLRTVGRDGSSQLVVVLRSKPGPGSVHPRRPRPSDTLDDRSLSLPFFPEPDANRWPPPLDTPGVTVTVTRDRASLAQVVVVGELDLATVGELEAATGGISRDSVGVLLDLSRVDFCAATAARFLVSLRERLADAGVPLALVVGKGAVQRCLDVTGAAARLPIHHSRAAAIAELEHT</sequence>
<dbReference type="EMBL" id="VJZA01000056">
    <property type="protein sequence ID" value="TVT18754.1"/>
    <property type="molecule type" value="Genomic_DNA"/>
</dbReference>
<dbReference type="Pfam" id="PF01740">
    <property type="entry name" value="STAS"/>
    <property type="match status" value="1"/>
</dbReference>